<dbReference type="PANTHER" id="PTHR30023:SF0">
    <property type="entry name" value="PENICILLIN-SENSITIVE CARBOXYPEPTIDASE A"/>
    <property type="match status" value="1"/>
</dbReference>
<dbReference type="EMBL" id="CP097160">
    <property type="protein sequence ID" value="UQN14474.1"/>
    <property type="molecule type" value="Genomic_DNA"/>
</dbReference>
<dbReference type="InterPro" id="IPR012338">
    <property type="entry name" value="Beta-lactam/transpept-like"/>
</dbReference>
<feature type="region of interest" description="Disordered" evidence="3">
    <location>
        <begin position="47"/>
        <end position="69"/>
    </location>
</feature>
<feature type="compositionally biased region" description="Low complexity" evidence="3">
    <location>
        <begin position="47"/>
        <end position="63"/>
    </location>
</feature>
<keyword evidence="4" id="KW-0645">Protease</keyword>
<evidence type="ECO:0000256" key="2">
    <source>
        <dbReference type="ARBA" id="ARBA00022801"/>
    </source>
</evidence>
<dbReference type="InterPro" id="IPR006311">
    <property type="entry name" value="TAT_signal"/>
</dbReference>
<evidence type="ECO:0000313" key="4">
    <source>
        <dbReference type="EMBL" id="UQN14474.1"/>
    </source>
</evidence>
<evidence type="ECO:0000256" key="1">
    <source>
        <dbReference type="ARBA" id="ARBA00006096"/>
    </source>
</evidence>
<dbReference type="PRINTS" id="PR00922">
    <property type="entry name" value="DADACBPTASE3"/>
</dbReference>
<name>A0ABY4MXG5_9MICO</name>
<dbReference type="PROSITE" id="PS51318">
    <property type="entry name" value="TAT"/>
    <property type="match status" value="1"/>
</dbReference>
<gene>
    <name evidence="4" type="ORF">M3M28_10505</name>
</gene>
<dbReference type="SUPFAM" id="SSF56601">
    <property type="entry name" value="beta-lactamase/transpeptidase-like"/>
    <property type="match status" value="1"/>
</dbReference>
<accession>A0ABY4MXG5</accession>
<organism evidence="4">
    <name type="scientific">Gulosibacter sediminis</name>
    <dbReference type="NCBI Taxonomy" id="1729695"/>
    <lineage>
        <taxon>Bacteria</taxon>
        <taxon>Bacillati</taxon>
        <taxon>Actinomycetota</taxon>
        <taxon>Actinomycetes</taxon>
        <taxon>Micrococcales</taxon>
        <taxon>Microbacteriaceae</taxon>
        <taxon>Gulosibacter</taxon>
    </lineage>
</organism>
<dbReference type="PANTHER" id="PTHR30023">
    <property type="entry name" value="D-ALANYL-D-ALANINE CARBOXYPEPTIDASE"/>
    <property type="match status" value="1"/>
</dbReference>
<keyword evidence="4" id="KW-0121">Carboxypeptidase</keyword>
<evidence type="ECO:0000256" key="3">
    <source>
        <dbReference type="SAM" id="MobiDB-lite"/>
    </source>
</evidence>
<dbReference type="Pfam" id="PF02113">
    <property type="entry name" value="Peptidase_S13"/>
    <property type="match status" value="2"/>
</dbReference>
<dbReference type="Gene3D" id="3.40.710.10">
    <property type="entry name" value="DD-peptidase/beta-lactamase superfamily"/>
    <property type="match status" value="2"/>
</dbReference>
<comment type="similarity">
    <text evidence="1">Belongs to the peptidase S13 family.</text>
</comment>
<sequence length="457" mass="46966">MSTQQTDAPGRRRAPWLVALLAIALVAGLALGAGVARAGLLPEAAAPTPTPTEVVVPHPTVTTDSSTPRTCSIADDVTSADALDFHGIVERADTGEVLFARQENEATPTASVMKLVTAVTALTTLGADTRLPTTVYPGTEAGSVVIVGGGDPTLRSQTTSYYASATASISELADAVTEAGGATTVGYDDSLFTGDTWQSSWNDADRIDGSTSAISALMIDAGRADPTTEYSPRTLTPSEDAADAFANALGADVDDSITIEPDSEPIAEVWSPTIEQLVETMLLDSDNVIAEVLARLVAIELGAGSDFDAVDAGQQLALDALDVSTAGFVGADGSGLSRDNRGSAATIVGLLELIDAGEHDLGVLRDYLPQNMQSGTLETRLDGVPDGAVQAKTGYTDQVYALAGFMVLPDGTQLTFAILAAVPDPDSDATTTSLANRNALDAAATAIYDCGVELTNR</sequence>
<dbReference type="GO" id="GO:0004180">
    <property type="term" value="F:carboxypeptidase activity"/>
    <property type="evidence" value="ECO:0007669"/>
    <property type="project" value="UniProtKB-KW"/>
</dbReference>
<dbReference type="InterPro" id="IPR000667">
    <property type="entry name" value="Peptidase_S13"/>
</dbReference>
<keyword evidence="2" id="KW-0378">Hydrolase</keyword>
<proteinExistence type="inferred from homology"/>
<protein>
    <submittedName>
        <fullName evidence="4">D-alanyl-D-alanine carboxypeptidase</fullName>
    </submittedName>
</protein>
<reference evidence="4" key="1">
    <citation type="submission" date="2022-05" db="EMBL/GenBank/DDBJ databases">
        <title>Complete genome sequence of toluene-degrading Gulosibacter sediminis strain ACHW.36C.</title>
        <authorList>
            <person name="Wai A.C."/>
            <person name="Lai G.K."/>
            <person name="Griffin S.D."/>
            <person name="Leung F.C."/>
        </authorList>
    </citation>
    <scope>NUCLEOTIDE SEQUENCE [LARGE SCALE GENOMIC DNA]</scope>
    <source>
        <strain evidence="4">ACHW.36C</strain>
    </source>
</reference>